<dbReference type="KEGG" id="bpdz:BBN53_18520"/>
<dbReference type="InterPro" id="IPR001763">
    <property type="entry name" value="Rhodanese-like_dom"/>
</dbReference>
<sequence length="525" mass="57290">MSKDLNPAFSAPLARTDAATLKDWLHDGQEIALLDVREHGQYGESHLFYAVNLPYSQLEFEAARLVPRKSTRIVVYDEGKGVADQAARALRAAGYGQVTVLDGGVQAWQTRGYARFAGVNLPSKTFGELAEHALRTPAISAKALKQRLARGEDLVVLDGRPYAEFQKMSIPGAICCPNGELALRIDELVPDEKTTIVINCAGRTRSIIGAQTLINLGIKNPVYTLENGTQGWYLQDYRLDHGQTRRHGLSASPEQRARARQRAQALARRHGIGAITPETLRRWQAEAGRTTYVFDVRTPEEYAQGTWPGAAHAPGGQLIQATDQYAGTRGARLVLVDGEGVRAPAVASWLRQMGWEVHVLETTALDAPPAPAPGVPATLPRIASAQAAALLAEGRSFIDLRPSMAYRKEHIAGAQWRIRGLGEALPPGAVLVADDARVAELYARDHGGQAGARLLLDPPSQWRAAGLPLQATPTLPPDEACIDFLFFVHDRHSGNKAAAIQYLAWETDLVNQIDERERASYRFIP</sequence>
<accession>A0A0J6C670</accession>
<dbReference type="InterPro" id="IPR036873">
    <property type="entry name" value="Rhodanese-like_dom_sf"/>
</dbReference>
<dbReference type="Proteomes" id="UP000053096">
    <property type="component" value="Unassembled WGS sequence"/>
</dbReference>
<reference evidence="2 5" key="2">
    <citation type="submission" date="2016-07" db="EMBL/GenBank/DDBJ databases">
        <title>Complete genome sequences of Bordetella pseudohinzii.</title>
        <authorList>
            <person name="Spilker T."/>
            <person name="Darrah R."/>
            <person name="LiPuma J.J."/>
        </authorList>
    </citation>
    <scope>NUCLEOTIDE SEQUENCE [LARGE SCALE GENOMIC DNA]</scope>
    <source>
        <strain evidence="2 5">HI4681</strain>
    </source>
</reference>
<evidence type="ECO:0000313" key="2">
    <source>
        <dbReference type="EMBL" id="ANY17703.1"/>
    </source>
</evidence>
<dbReference type="AlphaFoldDB" id="A0A0J6C670"/>
<gene>
    <name evidence="2" type="ORF">BBN53_18520</name>
    <name evidence="3" type="ORF">ERS370011_03343</name>
</gene>
<dbReference type="RefSeq" id="WP_048026513.1">
    <property type="nucleotide sequence ID" value="NZ_CAJGUP010000181.1"/>
</dbReference>
<name>A0A0J6C670_9BORD</name>
<feature type="domain" description="Rhodanese" evidence="1">
    <location>
        <begin position="27"/>
        <end position="117"/>
    </location>
</feature>
<evidence type="ECO:0000259" key="1">
    <source>
        <dbReference type="PROSITE" id="PS50206"/>
    </source>
</evidence>
<dbReference type="Proteomes" id="UP000092950">
    <property type="component" value="Chromosome"/>
</dbReference>
<feature type="domain" description="Rhodanese" evidence="1">
    <location>
        <begin position="150"/>
        <end position="241"/>
    </location>
</feature>
<evidence type="ECO:0000313" key="4">
    <source>
        <dbReference type="Proteomes" id="UP000053096"/>
    </source>
</evidence>
<dbReference type="OrthoDB" id="9789585at2"/>
<organism evidence="3 4">
    <name type="scientific">Bordetella pseudohinzii</name>
    <dbReference type="NCBI Taxonomy" id="1331258"/>
    <lineage>
        <taxon>Bacteria</taxon>
        <taxon>Pseudomonadati</taxon>
        <taxon>Pseudomonadota</taxon>
        <taxon>Betaproteobacteria</taxon>
        <taxon>Burkholderiales</taxon>
        <taxon>Alcaligenaceae</taxon>
        <taxon>Bordetella</taxon>
    </lineage>
</organism>
<accession>A0A0M7GY00</accession>
<dbReference type="Gene3D" id="3.40.250.10">
    <property type="entry name" value="Rhodanese-like domain"/>
    <property type="match status" value="3"/>
</dbReference>
<reference evidence="3 4" key="1">
    <citation type="submission" date="2015-09" db="EMBL/GenBank/DDBJ databases">
        <authorList>
            <person name="Jackson K.R."/>
            <person name="Lunt B.L."/>
            <person name="Fisher J.N.B."/>
            <person name="Gardner A.V."/>
            <person name="Bailey M.E."/>
            <person name="Deus L.M."/>
            <person name="Earl A.S."/>
            <person name="Gibby P.D."/>
            <person name="Hartmann K.A."/>
            <person name="Liu J.E."/>
            <person name="Manci A.M."/>
            <person name="Nielsen D.A."/>
            <person name="Solomon M.B."/>
            <person name="Breakwell D.P."/>
            <person name="Burnett S.H."/>
            <person name="Grose J.H."/>
        </authorList>
    </citation>
    <scope>NUCLEOTIDE SEQUENCE [LARGE SCALE GENOMIC DNA]</scope>
    <source>
        <strain evidence="3 4">2789STDY5608636</strain>
    </source>
</reference>
<feature type="domain" description="Rhodanese" evidence="1">
    <location>
        <begin position="287"/>
        <end position="363"/>
    </location>
</feature>
<dbReference type="GO" id="GO:0004792">
    <property type="term" value="F:thiosulfate-cyanide sulfurtransferase activity"/>
    <property type="evidence" value="ECO:0007669"/>
    <property type="project" value="TreeGrafter"/>
</dbReference>
<dbReference type="EMBL" id="CYTV01000010">
    <property type="protein sequence ID" value="CUJ01846.1"/>
    <property type="molecule type" value="Genomic_DNA"/>
</dbReference>
<dbReference type="PANTHER" id="PTHR44086:SF10">
    <property type="entry name" value="THIOSULFATE SULFURTRANSFERASE_RHODANESE-LIKE DOMAIN-CONTAINING PROTEIN 3"/>
    <property type="match status" value="1"/>
</dbReference>
<dbReference type="CDD" id="cd00158">
    <property type="entry name" value="RHOD"/>
    <property type="match status" value="1"/>
</dbReference>
<dbReference type="CDD" id="cd01534">
    <property type="entry name" value="4RHOD_Repeat_3"/>
    <property type="match status" value="1"/>
</dbReference>
<proteinExistence type="predicted"/>
<dbReference type="PANTHER" id="PTHR44086">
    <property type="entry name" value="THIOSULFATE SULFURTRANSFERASE RDL2, MITOCHONDRIAL-RELATED"/>
    <property type="match status" value="1"/>
</dbReference>
<dbReference type="SUPFAM" id="SSF52821">
    <property type="entry name" value="Rhodanese/Cell cycle control phosphatase"/>
    <property type="match status" value="4"/>
</dbReference>
<dbReference type="Pfam" id="PF00581">
    <property type="entry name" value="Rhodanese"/>
    <property type="match status" value="3"/>
</dbReference>
<dbReference type="PROSITE" id="PS50206">
    <property type="entry name" value="RHODANESE_3"/>
    <property type="match status" value="3"/>
</dbReference>
<protein>
    <submittedName>
        <fullName evidence="3">Molybdopterin biosynthesis protein MoeB</fullName>
    </submittedName>
    <submittedName>
        <fullName evidence="2">Sulfurtransferase</fullName>
    </submittedName>
</protein>
<evidence type="ECO:0000313" key="5">
    <source>
        <dbReference type="Proteomes" id="UP000092950"/>
    </source>
</evidence>
<dbReference type="EMBL" id="CP016440">
    <property type="protein sequence ID" value="ANY17703.1"/>
    <property type="molecule type" value="Genomic_DNA"/>
</dbReference>
<dbReference type="SMART" id="SM00450">
    <property type="entry name" value="RHOD"/>
    <property type="match status" value="3"/>
</dbReference>
<evidence type="ECO:0000313" key="3">
    <source>
        <dbReference type="EMBL" id="CUJ01846.1"/>
    </source>
</evidence>
<keyword evidence="5" id="KW-1185">Reference proteome</keyword>